<dbReference type="Pfam" id="PF12704">
    <property type="entry name" value="MacB_PCD"/>
    <property type="match status" value="1"/>
</dbReference>
<evidence type="ECO:0000256" key="5">
    <source>
        <dbReference type="ARBA" id="ARBA00023136"/>
    </source>
</evidence>
<evidence type="ECO:0000256" key="6">
    <source>
        <dbReference type="SAM" id="Phobius"/>
    </source>
</evidence>
<feature type="transmembrane region" description="Helical" evidence="6">
    <location>
        <begin position="325"/>
        <end position="354"/>
    </location>
</feature>
<comment type="caution">
    <text evidence="9">The sequence shown here is derived from an EMBL/GenBank/DDBJ whole genome shotgun (WGS) entry which is preliminary data.</text>
</comment>
<dbReference type="InterPro" id="IPR025857">
    <property type="entry name" value="MacB_PCD"/>
</dbReference>
<name>A0ABR9W684_9BACT</name>
<keyword evidence="3 6" id="KW-0812">Transmembrane</keyword>
<feature type="domain" description="ABC3 transporter permease C-terminal" evidence="7">
    <location>
        <begin position="672"/>
        <end position="785"/>
    </location>
</feature>
<evidence type="ECO:0000259" key="7">
    <source>
        <dbReference type="Pfam" id="PF02687"/>
    </source>
</evidence>
<keyword evidence="4 6" id="KW-1133">Transmembrane helix</keyword>
<reference evidence="10" key="1">
    <citation type="submission" date="2023-07" db="EMBL/GenBank/DDBJ databases">
        <title>Dyadobacter sp. nov 'subterranea' isolated from contaminted grondwater.</title>
        <authorList>
            <person name="Szabo I."/>
            <person name="Al-Omari J."/>
            <person name="Szerdahelyi S.G."/>
            <person name="Rado J."/>
        </authorList>
    </citation>
    <scope>NUCLEOTIDE SEQUENCE [LARGE SCALE GENOMIC DNA]</scope>
    <source>
        <strain evidence="10">UP-52</strain>
    </source>
</reference>
<gene>
    <name evidence="9" type="ORF">IEE83_03500</name>
</gene>
<feature type="transmembrane region" description="Helical" evidence="6">
    <location>
        <begin position="417"/>
        <end position="441"/>
    </location>
</feature>
<dbReference type="Proteomes" id="UP000634134">
    <property type="component" value="Unassembled WGS sequence"/>
</dbReference>
<evidence type="ECO:0000256" key="1">
    <source>
        <dbReference type="ARBA" id="ARBA00004651"/>
    </source>
</evidence>
<evidence type="ECO:0000256" key="3">
    <source>
        <dbReference type="ARBA" id="ARBA00022692"/>
    </source>
</evidence>
<feature type="transmembrane region" description="Helical" evidence="6">
    <location>
        <begin position="669"/>
        <end position="693"/>
    </location>
</feature>
<protein>
    <submittedName>
        <fullName evidence="9">ABC transporter permease</fullName>
    </submittedName>
</protein>
<keyword evidence="2" id="KW-1003">Cell membrane</keyword>
<feature type="domain" description="MacB-like periplasmic core" evidence="8">
    <location>
        <begin position="20"/>
        <end position="228"/>
    </location>
</feature>
<feature type="domain" description="ABC3 transporter permease C-terminal" evidence="7">
    <location>
        <begin position="284"/>
        <end position="401"/>
    </location>
</feature>
<dbReference type="EMBL" id="JACYGY010000001">
    <property type="protein sequence ID" value="MBE9460938.1"/>
    <property type="molecule type" value="Genomic_DNA"/>
</dbReference>
<organism evidence="9 10">
    <name type="scientific">Dyadobacter subterraneus</name>
    <dbReference type="NCBI Taxonomy" id="2773304"/>
    <lineage>
        <taxon>Bacteria</taxon>
        <taxon>Pseudomonadati</taxon>
        <taxon>Bacteroidota</taxon>
        <taxon>Cytophagia</taxon>
        <taxon>Cytophagales</taxon>
        <taxon>Spirosomataceae</taxon>
        <taxon>Dyadobacter</taxon>
    </lineage>
</organism>
<evidence type="ECO:0000259" key="8">
    <source>
        <dbReference type="Pfam" id="PF12704"/>
    </source>
</evidence>
<dbReference type="PANTHER" id="PTHR30572">
    <property type="entry name" value="MEMBRANE COMPONENT OF TRANSPORTER-RELATED"/>
    <property type="match status" value="1"/>
</dbReference>
<accession>A0ABR9W684</accession>
<feature type="transmembrane region" description="Helical" evidence="6">
    <location>
        <begin position="374"/>
        <end position="396"/>
    </location>
</feature>
<evidence type="ECO:0000313" key="10">
    <source>
        <dbReference type="Proteomes" id="UP000634134"/>
    </source>
</evidence>
<evidence type="ECO:0000256" key="2">
    <source>
        <dbReference type="ARBA" id="ARBA00022475"/>
    </source>
</evidence>
<feature type="transmembrane region" description="Helical" evidence="6">
    <location>
        <begin position="753"/>
        <end position="778"/>
    </location>
</feature>
<dbReference type="InterPro" id="IPR003838">
    <property type="entry name" value="ABC3_permease_C"/>
</dbReference>
<feature type="transmembrane region" description="Helical" evidence="6">
    <location>
        <begin position="21"/>
        <end position="41"/>
    </location>
</feature>
<dbReference type="Pfam" id="PF02687">
    <property type="entry name" value="FtsX"/>
    <property type="match status" value="2"/>
</dbReference>
<evidence type="ECO:0000256" key="4">
    <source>
        <dbReference type="ARBA" id="ARBA00022989"/>
    </source>
</evidence>
<feature type="transmembrane region" description="Helical" evidence="6">
    <location>
        <begin position="705"/>
        <end position="733"/>
    </location>
</feature>
<dbReference type="PANTHER" id="PTHR30572:SF18">
    <property type="entry name" value="ABC-TYPE MACROLIDE FAMILY EXPORT SYSTEM PERMEASE COMPONENT 2"/>
    <property type="match status" value="1"/>
</dbReference>
<keyword evidence="10" id="KW-1185">Reference proteome</keyword>
<comment type="subcellular location">
    <subcellularLocation>
        <location evidence="1">Cell membrane</location>
        <topology evidence="1">Multi-pass membrane protein</topology>
    </subcellularLocation>
</comment>
<dbReference type="RefSeq" id="WP_194119234.1">
    <property type="nucleotide sequence ID" value="NZ_JACYGY010000001.1"/>
</dbReference>
<evidence type="ECO:0000313" key="9">
    <source>
        <dbReference type="EMBL" id="MBE9460938.1"/>
    </source>
</evidence>
<proteinExistence type="predicted"/>
<keyword evidence="5 6" id="KW-0472">Membrane</keyword>
<dbReference type="InterPro" id="IPR050250">
    <property type="entry name" value="Macrolide_Exporter_MacB"/>
</dbReference>
<sequence length="792" mass="89179">MLKNYFTTAIRYLLKQKGFSIINLIGLTIGMSVCYFALLFVRFELSYDTYHEKSDRIYRLVTDIKTDHGTDQLSSTATMAPAIQSAFPEVQASTRIFLDYLIIQKDKEQYSEEKVAYADSSIFSVFTFPLLSGNPKESLNVPYSVILSEKSARKYFGEENPVGKTLKVNGKEQAAVTGVMKDIPDNSHFKVDMLFSMSTLGEEWMQNSKRFFFYTYLLLPENQNPTVLEAKFPGFVKEHIDQSKGQYSLALEPLKSVYLDAKPRGSKTGSSVSGNRNHVYIFSFVAAFVLFIACFNFINLTTALSIQRAKEIGVRKVLGTTKGLLIFQFLIEALVLAFTSFLLSILFCSLFLPYFNDLAGKTVSTSIFQNPENLGILFLIAVIIGLLSGIYPAFFLSRFQPVSILKGGFISVSKGIAFRKALVITQFSISIILIVATFVVYSQLHFMQNQELGFKKDHMLVVDFQYDNKITNHEESIKDQLTKIPGVTAATISSSIPGKSNHIYPSKLENKSSDMQDFQLDTYFVDYDFLKQYEISVIAGRAFSKQFGSDLRETILINESAVKSLGYANPQEVIGKRFSQLNVNGLVIGVVKDFHFRSFQEQVQPLMLRISPGFFTFLTLNVSAENMPERIQQLEKKWKELVPDLPLVYFFADEAYNNQYRDEQRFGKLFIGFAAFAILISCLGLLGLSAFTITRRTREVGVRKVMGASVSGIVGLLSIDFIKMVVVSILIASPLAWYGMNRWLLEFAYRIEISPWIFVLAGFIALSIAIATVSFQAIKAALMNPVKSLRSE</sequence>
<feature type="transmembrane region" description="Helical" evidence="6">
    <location>
        <begin position="279"/>
        <end position="304"/>
    </location>
</feature>